<comment type="similarity">
    <text evidence="1 4">Belongs to the glycosyl hydrolase 35 family.</text>
</comment>
<evidence type="ECO:0000259" key="7">
    <source>
        <dbReference type="Pfam" id="PF21317"/>
    </source>
</evidence>
<evidence type="ECO:0000313" key="10">
    <source>
        <dbReference type="Proteomes" id="UP001235939"/>
    </source>
</evidence>
<keyword evidence="10" id="KW-1185">Reference proteome</keyword>
<dbReference type="Pfam" id="PF01301">
    <property type="entry name" value="Glyco_hydro_35"/>
    <property type="match status" value="1"/>
</dbReference>
<reference evidence="9 10" key="1">
    <citation type="submission" date="2022-01" db="EMBL/GenBank/DDBJ databases">
        <title>A chromosomal length assembly of Cordylochernes scorpioides.</title>
        <authorList>
            <person name="Zeh D."/>
            <person name="Zeh J."/>
        </authorList>
    </citation>
    <scope>NUCLEOTIDE SEQUENCE [LARGE SCALE GENOMIC DNA]</scope>
    <source>
        <strain evidence="9">IN4F17</strain>
        <tissue evidence="9">Whole Body</tissue>
    </source>
</reference>
<feature type="domain" description="Glycoside hydrolase 35 catalytic" evidence="6">
    <location>
        <begin position="34"/>
        <end position="353"/>
    </location>
</feature>
<dbReference type="SUPFAM" id="SSF51445">
    <property type="entry name" value="(Trans)glycosidases"/>
    <property type="match status" value="1"/>
</dbReference>
<dbReference type="PRINTS" id="PR00742">
    <property type="entry name" value="GLHYDRLASE35"/>
</dbReference>
<dbReference type="Gene3D" id="2.60.120.260">
    <property type="entry name" value="Galactose-binding domain-like"/>
    <property type="match status" value="2"/>
</dbReference>
<feature type="chain" id="PRO_5046486911" evidence="5">
    <location>
        <begin position="24"/>
        <end position="625"/>
    </location>
</feature>
<dbReference type="EMBL" id="CP092870">
    <property type="protein sequence ID" value="UYV70646.1"/>
    <property type="molecule type" value="Genomic_DNA"/>
</dbReference>
<dbReference type="InterPro" id="IPR001944">
    <property type="entry name" value="Glycoside_Hdrlase_35"/>
</dbReference>
<gene>
    <name evidence="9" type="ORF">LAZ67_8000147</name>
</gene>
<dbReference type="Pfam" id="PF21467">
    <property type="entry name" value="BetaGal_gal-bd"/>
    <property type="match status" value="1"/>
</dbReference>
<evidence type="ECO:0000259" key="6">
    <source>
        <dbReference type="Pfam" id="PF01301"/>
    </source>
</evidence>
<evidence type="ECO:0000256" key="3">
    <source>
        <dbReference type="ARBA" id="ARBA00023295"/>
    </source>
</evidence>
<feature type="domain" description="Beta-galactosidase 1-like first all-beta" evidence="7">
    <location>
        <begin position="397"/>
        <end position="505"/>
    </location>
</feature>
<dbReference type="InterPro" id="IPR048913">
    <property type="entry name" value="BetaGal_gal-bd"/>
</dbReference>
<keyword evidence="2" id="KW-0378">Hydrolase</keyword>
<keyword evidence="3" id="KW-0326">Glycosidase</keyword>
<protein>
    <submittedName>
        <fullName evidence="9">GLB1L</fullName>
    </submittedName>
</protein>
<dbReference type="PIRSF" id="PIRSF006336">
    <property type="entry name" value="B-gal"/>
    <property type="match status" value="1"/>
</dbReference>
<dbReference type="InterPro" id="IPR026283">
    <property type="entry name" value="B-gal_1-like"/>
</dbReference>
<dbReference type="InterPro" id="IPR031330">
    <property type="entry name" value="Gly_Hdrlase_35_cat"/>
</dbReference>
<dbReference type="InterPro" id="IPR008979">
    <property type="entry name" value="Galactose-bd-like_sf"/>
</dbReference>
<dbReference type="Gene3D" id="3.20.20.80">
    <property type="entry name" value="Glycosidases"/>
    <property type="match status" value="1"/>
</dbReference>
<evidence type="ECO:0000256" key="4">
    <source>
        <dbReference type="RuleBase" id="RU003679"/>
    </source>
</evidence>
<feature type="signal peptide" evidence="5">
    <location>
        <begin position="1"/>
        <end position="23"/>
    </location>
</feature>
<dbReference type="SUPFAM" id="SSF49785">
    <property type="entry name" value="Galactose-binding domain-like"/>
    <property type="match status" value="1"/>
</dbReference>
<dbReference type="Proteomes" id="UP001235939">
    <property type="component" value="Chromosome 08"/>
</dbReference>
<sequence length="625" mass="70351">MGLEAGSLFLPLLLLQCVLGTWGRSFVIDYANNQFLKNGQPFRYISGSMHYFRVPAELWEDRMIKMRAAGLDAVQTYVEWKSHETQPGVYDFTGDNDLVRFLQTAEKVGLLVVLRPGPYIDAERDMGGLPSWLLKVNKNMKLRSNDPSFLAPVKSWFDVLFPLIRPHLYENNGSIISVQVENEYGSYGACDFQYTAFLRDLTRHHLGNSVVLFTTDESADPNLSCGKVDGVFTGVDFGTGVNVSSVFKTQRLHQEKGPLLNSEFYPGWLDHWGYSHSTVDTKEVVKYLDQILAMKASVNIYMFHGGTSFGFGSGSNLRPNFQACPTSYDFDAPLNEAGDPTDKYYSIRDTIAKYNPLPPIPVPVPKPKMNIPNVQLNMVASLLDIYEYLNSINSVYPLTFEDMNIDHGLVFYTIRVNFQAHDPVLLTVKGIRDRGYVYVDKKYQGILSRERDITSLPVTIRPGQNLTILVENQGRVCFGSGINDFKGIVGNVTLGSQVLANWSAFIFNPEKIFSVDYNSYVSPSCAINPCPFVYKGQFDIPDQYPEILDSFLSLKGWGKGFVRLNDRYLGRHWPIEGPQVTLYAPSPFFLKKSNEIFVLELEEVPDPPVIHFVSQPIINGSTPLG</sequence>
<evidence type="ECO:0000259" key="8">
    <source>
        <dbReference type="Pfam" id="PF21467"/>
    </source>
</evidence>
<evidence type="ECO:0000256" key="5">
    <source>
        <dbReference type="SAM" id="SignalP"/>
    </source>
</evidence>
<dbReference type="InterPro" id="IPR017853">
    <property type="entry name" value="GH"/>
</dbReference>
<dbReference type="PANTHER" id="PTHR23421">
    <property type="entry name" value="BETA-GALACTOSIDASE RELATED"/>
    <property type="match status" value="1"/>
</dbReference>
<dbReference type="InterPro" id="IPR048912">
    <property type="entry name" value="BetaGal1-like_ABD1"/>
</dbReference>
<dbReference type="Pfam" id="PF21317">
    <property type="entry name" value="BetaGal_ABD_1"/>
    <property type="match status" value="1"/>
</dbReference>
<evidence type="ECO:0000256" key="1">
    <source>
        <dbReference type="ARBA" id="ARBA00009809"/>
    </source>
</evidence>
<keyword evidence="5" id="KW-0732">Signal</keyword>
<feature type="domain" description="Beta-galactosidase galactose-binding" evidence="8">
    <location>
        <begin position="531"/>
        <end position="594"/>
    </location>
</feature>
<organism evidence="9 10">
    <name type="scientific">Cordylochernes scorpioides</name>
    <dbReference type="NCBI Taxonomy" id="51811"/>
    <lineage>
        <taxon>Eukaryota</taxon>
        <taxon>Metazoa</taxon>
        <taxon>Ecdysozoa</taxon>
        <taxon>Arthropoda</taxon>
        <taxon>Chelicerata</taxon>
        <taxon>Arachnida</taxon>
        <taxon>Pseudoscorpiones</taxon>
        <taxon>Cheliferoidea</taxon>
        <taxon>Chernetidae</taxon>
        <taxon>Cordylochernes</taxon>
    </lineage>
</organism>
<evidence type="ECO:0000256" key="2">
    <source>
        <dbReference type="ARBA" id="ARBA00022801"/>
    </source>
</evidence>
<evidence type="ECO:0000313" key="9">
    <source>
        <dbReference type="EMBL" id="UYV70646.1"/>
    </source>
</evidence>
<accession>A0ABY6KP77</accession>
<name>A0ABY6KP77_9ARAC</name>
<proteinExistence type="inferred from homology"/>